<protein>
    <recommendedName>
        <fullName evidence="4">SAM domain-containing protein</fullName>
    </recommendedName>
</protein>
<feature type="region of interest" description="Disordered" evidence="3">
    <location>
        <begin position="55"/>
        <end position="78"/>
    </location>
</feature>
<dbReference type="GO" id="GO:0030425">
    <property type="term" value="C:dendrite"/>
    <property type="evidence" value="ECO:0007669"/>
    <property type="project" value="TreeGrafter"/>
</dbReference>
<evidence type="ECO:0000256" key="1">
    <source>
        <dbReference type="ARBA" id="ARBA00022553"/>
    </source>
</evidence>
<evidence type="ECO:0000259" key="4">
    <source>
        <dbReference type="PROSITE" id="PS50105"/>
    </source>
</evidence>
<sequence>MEQYVPKFRDKDVDGELLLQMDGTKLKALGVLNSSDRSVLKRRIKDIHAAAEKERKALGKLEKQREKQRKKDQEQRKS</sequence>
<dbReference type="GO" id="GO:0005737">
    <property type="term" value="C:cytoplasm"/>
    <property type="evidence" value="ECO:0007669"/>
    <property type="project" value="TreeGrafter"/>
</dbReference>
<dbReference type="GO" id="GO:0019722">
    <property type="term" value="P:calcium-mediated signaling"/>
    <property type="evidence" value="ECO:0007669"/>
    <property type="project" value="TreeGrafter"/>
</dbReference>
<dbReference type="InterPro" id="IPR013761">
    <property type="entry name" value="SAM/pointed_sf"/>
</dbReference>
<accession>A0AAE0Q0L9</accession>
<comment type="caution">
    <text evidence="5">The sequence shown here is derived from an EMBL/GenBank/DDBJ whole genome shotgun (WGS) entry which is preliminary data.</text>
</comment>
<gene>
    <name evidence="5" type="ORF">QTP70_009339</name>
</gene>
<dbReference type="Proteomes" id="UP001274896">
    <property type="component" value="Unassembled WGS sequence"/>
</dbReference>
<dbReference type="PANTHER" id="PTHR16154">
    <property type="entry name" value="NEURABIN"/>
    <property type="match status" value="1"/>
</dbReference>
<dbReference type="GO" id="GO:0051015">
    <property type="term" value="F:actin filament binding"/>
    <property type="evidence" value="ECO:0007669"/>
    <property type="project" value="TreeGrafter"/>
</dbReference>
<dbReference type="InterPro" id="IPR001660">
    <property type="entry name" value="SAM"/>
</dbReference>
<evidence type="ECO:0000256" key="2">
    <source>
        <dbReference type="ARBA" id="ARBA00023054"/>
    </source>
</evidence>
<dbReference type="InterPro" id="IPR043446">
    <property type="entry name" value="Neurabin-like"/>
</dbReference>
<evidence type="ECO:0000313" key="6">
    <source>
        <dbReference type="Proteomes" id="UP001274896"/>
    </source>
</evidence>
<evidence type="ECO:0000256" key="3">
    <source>
        <dbReference type="SAM" id="MobiDB-lite"/>
    </source>
</evidence>
<dbReference type="PANTHER" id="PTHR16154:SF24">
    <property type="entry name" value="NEURABIN-2"/>
    <property type="match status" value="1"/>
</dbReference>
<reference evidence="5" key="1">
    <citation type="submission" date="2023-06" db="EMBL/GenBank/DDBJ databases">
        <title>Male Hemibagrus guttatus genome.</title>
        <authorList>
            <person name="Bian C."/>
        </authorList>
    </citation>
    <scope>NUCLEOTIDE SEQUENCE</scope>
    <source>
        <strain evidence="5">Male_cb2023</strain>
        <tissue evidence="5">Muscle</tissue>
    </source>
</reference>
<dbReference type="EMBL" id="JAUCMX010000024">
    <property type="protein sequence ID" value="KAK3511536.1"/>
    <property type="molecule type" value="Genomic_DNA"/>
</dbReference>
<dbReference type="Gene3D" id="1.10.150.50">
    <property type="entry name" value="Transcription Factor, Ets-1"/>
    <property type="match status" value="1"/>
</dbReference>
<organism evidence="5 6">
    <name type="scientific">Hemibagrus guttatus</name>
    <dbReference type="NCBI Taxonomy" id="175788"/>
    <lineage>
        <taxon>Eukaryota</taxon>
        <taxon>Metazoa</taxon>
        <taxon>Chordata</taxon>
        <taxon>Craniata</taxon>
        <taxon>Vertebrata</taxon>
        <taxon>Euteleostomi</taxon>
        <taxon>Actinopterygii</taxon>
        <taxon>Neopterygii</taxon>
        <taxon>Teleostei</taxon>
        <taxon>Ostariophysi</taxon>
        <taxon>Siluriformes</taxon>
        <taxon>Bagridae</taxon>
        <taxon>Hemibagrus</taxon>
    </lineage>
</organism>
<evidence type="ECO:0000313" key="5">
    <source>
        <dbReference type="EMBL" id="KAK3511536.1"/>
    </source>
</evidence>
<name>A0AAE0Q0L9_9TELE</name>
<keyword evidence="2" id="KW-0175">Coiled coil</keyword>
<dbReference type="GO" id="GO:0007015">
    <property type="term" value="P:actin filament organization"/>
    <property type="evidence" value="ECO:0007669"/>
    <property type="project" value="TreeGrafter"/>
</dbReference>
<dbReference type="Pfam" id="PF07647">
    <property type="entry name" value="SAM_2"/>
    <property type="match status" value="1"/>
</dbReference>
<proteinExistence type="predicted"/>
<keyword evidence="1" id="KW-0597">Phosphoprotein</keyword>
<dbReference type="GO" id="GO:0015629">
    <property type="term" value="C:actin cytoskeleton"/>
    <property type="evidence" value="ECO:0007669"/>
    <property type="project" value="TreeGrafter"/>
</dbReference>
<dbReference type="SUPFAM" id="SSF47769">
    <property type="entry name" value="SAM/Pointed domain"/>
    <property type="match status" value="1"/>
</dbReference>
<dbReference type="GO" id="GO:0031175">
    <property type="term" value="P:neuron projection development"/>
    <property type="evidence" value="ECO:0007669"/>
    <property type="project" value="TreeGrafter"/>
</dbReference>
<dbReference type="PROSITE" id="PS50105">
    <property type="entry name" value="SAM_DOMAIN"/>
    <property type="match status" value="1"/>
</dbReference>
<feature type="domain" description="SAM" evidence="4">
    <location>
        <begin position="1"/>
        <end position="50"/>
    </location>
</feature>
<dbReference type="GO" id="GO:0014069">
    <property type="term" value="C:postsynaptic density"/>
    <property type="evidence" value="ECO:0007669"/>
    <property type="project" value="TreeGrafter"/>
</dbReference>
<keyword evidence="6" id="KW-1185">Reference proteome</keyword>
<dbReference type="AlphaFoldDB" id="A0AAE0Q0L9"/>